<accession>A0A455SPW2</accession>
<name>A0A455SPW2_9CHLR</name>
<gene>
    <name evidence="1" type="ORF">KTC_41990</name>
</gene>
<protein>
    <submittedName>
        <fullName evidence="1">Uncharacterized protein</fullName>
    </submittedName>
</protein>
<dbReference type="AlphaFoldDB" id="A0A455SPW2"/>
<dbReference type="EMBL" id="AP019376">
    <property type="protein sequence ID" value="BBH89448.1"/>
    <property type="molecule type" value="Genomic_DNA"/>
</dbReference>
<evidence type="ECO:0000313" key="1">
    <source>
        <dbReference type="EMBL" id="BBH89448.1"/>
    </source>
</evidence>
<organism evidence="1">
    <name type="scientific">Thermosporothrix sp. COM3</name>
    <dbReference type="NCBI Taxonomy" id="2490863"/>
    <lineage>
        <taxon>Bacteria</taxon>
        <taxon>Bacillati</taxon>
        <taxon>Chloroflexota</taxon>
        <taxon>Ktedonobacteria</taxon>
        <taxon>Ktedonobacterales</taxon>
        <taxon>Thermosporotrichaceae</taxon>
        <taxon>Thermosporothrix</taxon>
    </lineage>
</organism>
<proteinExistence type="predicted"/>
<sequence>MGESVLASIQRQQIEAAIGELLLTDDYYIRQGILEKIRHLIGHADPSLDPSLFSEMAQEELRALRLLPAPPDAQ</sequence>
<reference evidence="1" key="1">
    <citation type="submission" date="2018-12" db="EMBL/GenBank/DDBJ databases">
        <title>Novel natural products biosynthetic potential of the class Ktedonobacteria.</title>
        <authorList>
            <person name="Zheng Y."/>
            <person name="Saitou A."/>
            <person name="Wang C.M."/>
            <person name="Toyoda A."/>
            <person name="Minakuchi Y."/>
            <person name="Sekiguchi Y."/>
            <person name="Ueda K."/>
            <person name="Takano H."/>
            <person name="Sakai Y."/>
            <person name="Yokota A."/>
            <person name="Yabe S."/>
        </authorList>
    </citation>
    <scope>NUCLEOTIDE SEQUENCE</scope>
    <source>
        <strain evidence="1">COM3</strain>
    </source>
</reference>